<proteinExistence type="predicted"/>
<sequence length="14" mass="1834">MHTFDIFFIFMNRD</sequence>
<protein>
    <submittedName>
        <fullName evidence="1">Uncharacterized protein</fullName>
    </submittedName>
</protein>
<accession>A0A0A9A4I3</accession>
<name>A0A0A9A4I3_ARUDO</name>
<organism evidence="1">
    <name type="scientific">Arundo donax</name>
    <name type="common">Giant reed</name>
    <name type="synonym">Donax arundinaceus</name>
    <dbReference type="NCBI Taxonomy" id="35708"/>
    <lineage>
        <taxon>Eukaryota</taxon>
        <taxon>Viridiplantae</taxon>
        <taxon>Streptophyta</taxon>
        <taxon>Embryophyta</taxon>
        <taxon>Tracheophyta</taxon>
        <taxon>Spermatophyta</taxon>
        <taxon>Magnoliopsida</taxon>
        <taxon>Liliopsida</taxon>
        <taxon>Poales</taxon>
        <taxon>Poaceae</taxon>
        <taxon>PACMAD clade</taxon>
        <taxon>Arundinoideae</taxon>
        <taxon>Arundineae</taxon>
        <taxon>Arundo</taxon>
    </lineage>
</organism>
<reference evidence="1" key="1">
    <citation type="submission" date="2014-09" db="EMBL/GenBank/DDBJ databases">
        <authorList>
            <person name="Magalhaes I.L.F."/>
            <person name="Oliveira U."/>
            <person name="Santos F.R."/>
            <person name="Vidigal T.H.D.A."/>
            <person name="Brescovit A.D."/>
            <person name="Santos A.J."/>
        </authorList>
    </citation>
    <scope>NUCLEOTIDE SEQUENCE</scope>
    <source>
        <tissue evidence="1">Shoot tissue taken approximately 20 cm above the soil surface</tissue>
    </source>
</reference>
<evidence type="ECO:0000313" key="1">
    <source>
        <dbReference type="EMBL" id="JAD43920.1"/>
    </source>
</evidence>
<reference evidence="1" key="2">
    <citation type="journal article" date="2015" name="Data Brief">
        <title>Shoot transcriptome of the giant reed, Arundo donax.</title>
        <authorList>
            <person name="Barrero R.A."/>
            <person name="Guerrero F.D."/>
            <person name="Moolhuijzen P."/>
            <person name="Goolsby J.A."/>
            <person name="Tidwell J."/>
            <person name="Bellgard S.E."/>
            <person name="Bellgard M.I."/>
        </authorList>
    </citation>
    <scope>NUCLEOTIDE SEQUENCE</scope>
    <source>
        <tissue evidence="1">Shoot tissue taken approximately 20 cm above the soil surface</tissue>
    </source>
</reference>
<dbReference type="EMBL" id="GBRH01253975">
    <property type="protein sequence ID" value="JAD43920.1"/>
    <property type="molecule type" value="Transcribed_RNA"/>
</dbReference>